<dbReference type="SUPFAM" id="SSF53098">
    <property type="entry name" value="Ribonuclease H-like"/>
    <property type="match status" value="1"/>
</dbReference>
<dbReference type="HOGENOM" id="CLU_023074_0_0_1"/>
<evidence type="ECO:0000256" key="1">
    <source>
        <dbReference type="SAM" id="MobiDB-lite"/>
    </source>
</evidence>
<keyword evidence="3" id="KW-1185">Reference proteome</keyword>
<dbReference type="eggNOG" id="KOG2448">
    <property type="taxonomic scope" value="Eukaryota"/>
</dbReference>
<gene>
    <name evidence="2" type="ORF">F443_15550</name>
</gene>
<name>V9EIH3_PHYNI</name>
<dbReference type="Proteomes" id="UP000018721">
    <property type="component" value="Unassembled WGS sequence"/>
</dbReference>
<dbReference type="EMBL" id="ANIZ01002733">
    <property type="protein sequence ID" value="ETI38796.1"/>
    <property type="molecule type" value="Genomic_DNA"/>
</dbReference>
<proteinExistence type="predicted"/>
<dbReference type="AlphaFoldDB" id="V9EIH3"/>
<protein>
    <recommendedName>
        <fullName evidence="4">HAT C-terminal dimerisation domain-containing protein</fullName>
    </recommendedName>
</protein>
<reference evidence="2 3" key="1">
    <citation type="submission" date="2013-11" db="EMBL/GenBank/DDBJ databases">
        <title>The Genome Sequence of Phytophthora parasitica P1569.</title>
        <authorList>
            <consortium name="The Broad Institute Genomics Platform"/>
            <person name="Russ C."/>
            <person name="Tyler B."/>
            <person name="Panabieres F."/>
            <person name="Shan W."/>
            <person name="Tripathy S."/>
            <person name="Grunwald N."/>
            <person name="Machado M."/>
            <person name="Johnson C.S."/>
            <person name="Arredondo F."/>
            <person name="Hong C."/>
            <person name="Coffey M."/>
            <person name="Young S.K."/>
            <person name="Zeng Q."/>
            <person name="Gargeya S."/>
            <person name="Fitzgerald M."/>
            <person name="Abouelleil A."/>
            <person name="Alvarado L."/>
            <person name="Chapman S.B."/>
            <person name="Gainer-Dewar J."/>
            <person name="Goldberg J."/>
            <person name="Griggs A."/>
            <person name="Gujja S."/>
            <person name="Hansen M."/>
            <person name="Howarth C."/>
            <person name="Imamovic A."/>
            <person name="Ireland A."/>
            <person name="Larimer J."/>
            <person name="McCowan C."/>
            <person name="Murphy C."/>
            <person name="Pearson M."/>
            <person name="Poon T.W."/>
            <person name="Priest M."/>
            <person name="Roberts A."/>
            <person name="Saif S."/>
            <person name="Shea T."/>
            <person name="Sykes S."/>
            <person name="Wortman J."/>
            <person name="Nusbaum C."/>
            <person name="Birren B."/>
        </authorList>
    </citation>
    <scope>NUCLEOTIDE SEQUENCE [LARGE SCALE GENOMIC DNA]</scope>
    <source>
        <strain evidence="2 3">P1569</strain>
    </source>
</reference>
<organism evidence="2 3">
    <name type="scientific">Phytophthora nicotianae P1569</name>
    <dbReference type="NCBI Taxonomy" id="1317065"/>
    <lineage>
        <taxon>Eukaryota</taxon>
        <taxon>Sar</taxon>
        <taxon>Stramenopiles</taxon>
        <taxon>Oomycota</taxon>
        <taxon>Peronosporomycetes</taxon>
        <taxon>Peronosporales</taxon>
        <taxon>Peronosporaceae</taxon>
        <taxon>Phytophthora</taxon>
    </lineage>
</organism>
<evidence type="ECO:0008006" key="4">
    <source>
        <dbReference type="Google" id="ProtNLM"/>
    </source>
</evidence>
<feature type="compositionally biased region" description="Low complexity" evidence="1">
    <location>
        <begin position="340"/>
        <end position="359"/>
    </location>
</feature>
<comment type="caution">
    <text evidence="2">The sequence shown here is derived from an EMBL/GenBank/DDBJ whole genome shotgun (WGS) entry which is preliminary data.</text>
</comment>
<sequence length="531" mass="59261">MATGNPTFQVLGRDRHDRLLNGQFQLFCGLVGTLLSTEFENASQLKFLNLVLDIWTSCGKESIVGASVAFIDSSWRFRFIAALACVKNDGHNAASVAKVIAKRAQNKENCSMHLLNLCIGYGIGLKDNIQTVTGGNVIKKLQPLTDVDVRVANTCKLIRRSVVNYSAFEAYFKFTKDSSSVRSALSSQDWMLAVEMEAVTHCIANIALVEAQSENLVLSYMVVFRRLTENKLKSFKFDAMAIEAPRAKDANESSHRRVVRTLDQFSEAGAITQGDKGGNSCVLLDPRTKSSAKKIAVVGDIPRKEEKAIYKDGIDFLRAEHRTVFAGMVNAEKISLSQQSSQSSELSQESVSPFSSPASNGWDDEDELLLGAPIRARKTREEMKETEINARADAVMKDWLDLESEWLEIAQHQNPDIPKEELSKKMSIESQNGMCWALLGLYKHIGVLKWFRDEGDLRFPSISARSNPPRQNFFVSVPRARVFDGRDSNGARGSTDCRRAERQLLLRHNMAKLARLKHDARNTSCRSTSQK</sequence>
<evidence type="ECO:0000313" key="3">
    <source>
        <dbReference type="Proteomes" id="UP000018721"/>
    </source>
</evidence>
<accession>V9EIH3</accession>
<dbReference type="InterPro" id="IPR012337">
    <property type="entry name" value="RNaseH-like_sf"/>
</dbReference>
<feature type="region of interest" description="Disordered" evidence="1">
    <location>
        <begin position="340"/>
        <end position="365"/>
    </location>
</feature>
<evidence type="ECO:0000313" key="2">
    <source>
        <dbReference type="EMBL" id="ETI38796.1"/>
    </source>
</evidence>